<proteinExistence type="predicted"/>
<name>A0A5N6NEH3_9ASTR</name>
<keyword evidence="3" id="KW-1185">Reference proteome</keyword>
<accession>A0A5N6NEH3</accession>
<evidence type="ECO:0000313" key="2">
    <source>
        <dbReference type="EMBL" id="KAD4586242.1"/>
    </source>
</evidence>
<comment type="caution">
    <text evidence="2">The sequence shown here is derived from an EMBL/GenBank/DDBJ whole genome shotgun (WGS) entry which is preliminary data.</text>
</comment>
<sequence>MVSTIEGRWHHGGSVPSDNSDCSNNKVTMLVAVTVVAVAETNTKSHGLNNQQLSWQRMLLIDFDRHFNFDHGKDLGQDSVEEQNNQHKCRKFKQESGGCSIFGETNPPVVDNGIAVMGRGTSQAHKWYQSHTHNLINQTFVQNGEQVCDQKRTVPNEGRRFNNNREEIIRPSSNIKQRTQSKGKYLLGKKKVNVSHCYYCNKRGDTIDYCDELQTKRREEALHETEFKVIETDVKSWEGIWIQSSKLPVTPRPTNLLKLGYEAVMEGKNCRIKEMFSFKRNEKTNQEDDLEENKLSDEVENLNTCFEALDASSKEEAKEQREAIKGKE</sequence>
<reference evidence="2 3" key="1">
    <citation type="submission" date="2019-05" db="EMBL/GenBank/DDBJ databases">
        <title>Mikania micrantha, genome provides insights into the molecular mechanism of rapid growth.</title>
        <authorList>
            <person name="Liu B."/>
        </authorList>
    </citation>
    <scope>NUCLEOTIDE SEQUENCE [LARGE SCALE GENOMIC DNA]</scope>
    <source>
        <strain evidence="2">NLD-2019</strain>
        <tissue evidence="2">Leaf</tissue>
    </source>
</reference>
<feature type="region of interest" description="Disordered" evidence="1">
    <location>
        <begin position="1"/>
        <end position="21"/>
    </location>
</feature>
<dbReference type="AlphaFoldDB" id="A0A5N6NEH3"/>
<gene>
    <name evidence="2" type="ORF">E3N88_23843</name>
</gene>
<dbReference type="Proteomes" id="UP000326396">
    <property type="component" value="Linkage Group LG2"/>
</dbReference>
<evidence type="ECO:0000313" key="3">
    <source>
        <dbReference type="Proteomes" id="UP000326396"/>
    </source>
</evidence>
<organism evidence="2 3">
    <name type="scientific">Mikania micrantha</name>
    <name type="common">bitter vine</name>
    <dbReference type="NCBI Taxonomy" id="192012"/>
    <lineage>
        <taxon>Eukaryota</taxon>
        <taxon>Viridiplantae</taxon>
        <taxon>Streptophyta</taxon>
        <taxon>Embryophyta</taxon>
        <taxon>Tracheophyta</taxon>
        <taxon>Spermatophyta</taxon>
        <taxon>Magnoliopsida</taxon>
        <taxon>eudicotyledons</taxon>
        <taxon>Gunneridae</taxon>
        <taxon>Pentapetalae</taxon>
        <taxon>asterids</taxon>
        <taxon>campanulids</taxon>
        <taxon>Asterales</taxon>
        <taxon>Asteraceae</taxon>
        <taxon>Asteroideae</taxon>
        <taxon>Heliantheae alliance</taxon>
        <taxon>Eupatorieae</taxon>
        <taxon>Mikania</taxon>
    </lineage>
</organism>
<evidence type="ECO:0000256" key="1">
    <source>
        <dbReference type="SAM" id="MobiDB-lite"/>
    </source>
</evidence>
<dbReference type="EMBL" id="SZYD01000012">
    <property type="protein sequence ID" value="KAD4586242.1"/>
    <property type="molecule type" value="Genomic_DNA"/>
</dbReference>
<protein>
    <submittedName>
        <fullName evidence="2">Uncharacterized protein</fullName>
    </submittedName>
</protein>